<comment type="caution">
    <text evidence="2">The sequence shown here is derived from an EMBL/GenBank/DDBJ whole genome shotgun (WGS) entry which is preliminary data.</text>
</comment>
<keyword evidence="1" id="KW-0812">Transmembrane</keyword>
<evidence type="ECO:0000256" key="1">
    <source>
        <dbReference type="SAM" id="Phobius"/>
    </source>
</evidence>
<name>A0A511X3X0_9BACI</name>
<dbReference type="AlphaFoldDB" id="A0A511X3X0"/>
<feature type="transmembrane region" description="Helical" evidence="1">
    <location>
        <begin position="137"/>
        <end position="159"/>
    </location>
</feature>
<evidence type="ECO:0000313" key="3">
    <source>
        <dbReference type="Proteomes" id="UP000321400"/>
    </source>
</evidence>
<reference evidence="2 3" key="1">
    <citation type="submission" date="2019-07" db="EMBL/GenBank/DDBJ databases">
        <title>Whole genome shotgun sequence of Halolactibacillus alkaliphilus NBRC 103919.</title>
        <authorList>
            <person name="Hosoyama A."/>
            <person name="Uohara A."/>
            <person name="Ohji S."/>
            <person name="Ichikawa N."/>
        </authorList>
    </citation>
    <scope>NUCLEOTIDE SEQUENCE [LARGE SCALE GENOMIC DNA]</scope>
    <source>
        <strain evidence="2 3">NBRC 103919</strain>
    </source>
</reference>
<dbReference type="Proteomes" id="UP000321400">
    <property type="component" value="Unassembled WGS sequence"/>
</dbReference>
<feature type="transmembrane region" description="Helical" evidence="1">
    <location>
        <begin position="112"/>
        <end position="131"/>
    </location>
</feature>
<proteinExistence type="predicted"/>
<accession>A0A511X3X0</accession>
<dbReference type="RefSeq" id="WP_089803286.1">
    <property type="nucleotide sequence ID" value="NZ_BJYE01000035.1"/>
</dbReference>
<keyword evidence="1" id="KW-1133">Transmembrane helix</keyword>
<dbReference type="OrthoDB" id="2965879at2"/>
<organism evidence="2 3">
    <name type="scientific">Halolactibacillus alkaliphilus</name>
    <dbReference type="NCBI Taxonomy" id="442899"/>
    <lineage>
        <taxon>Bacteria</taxon>
        <taxon>Bacillati</taxon>
        <taxon>Bacillota</taxon>
        <taxon>Bacilli</taxon>
        <taxon>Bacillales</taxon>
        <taxon>Bacillaceae</taxon>
        <taxon>Halolactibacillus</taxon>
    </lineage>
</organism>
<feature type="transmembrane region" description="Helical" evidence="1">
    <location>
        <begin position="81"/>
        <end position="100"/>
    </location>
</feature>
<gene>
    <name evidence="2" type="ORF">HAL01_21100</name>
</gene>
<dbReference type="EMBL" id="BJYE01000035">
    <property type="protein sequence ID" value="GEN57646.1"/>
    <property type="molecule type" value="Genomic_DNA"/>
</dbReference>
<protein>
    <recommendedName>
        <fullName evidence="4">DUF4129 domain-containing protein</fullName>
    </recommendedName>
</protein>
<feature type="transmembrane region" description="Helical" evidence="1">
    <location>
        <begin position="253"/>
        <end position="274"/>
    </location>
</feature>
<dbReference type="STRING" id="442899.SAMN05720591_13314"/>
<evidence type="ECO:0008006" key="4">
    <source>
        <dbReference type="Google" id="ProtNLM"/>
    </source>
</evidence>
<keyword evidence="1" id="KW-0472">Membrane</keyword>
<keyword evidence="3" id="KW-1185">Reference proteome</keyword>
<feature type="transmembrane region" description="Helical" evidence="1">
    <location>
        <begin position="180"/>
        <end position="207"/>
    </location>
</feature>
<evidence type="ECO:0000313" key="2">
    <source>
        <dbReference type="EMBL" id="GEN57646.1"/>
    </source>
</evidence>
<sequence length="423" mass="49438">MLKRAWLYSILESLSLFPFFLWMNTLFLSQLFSGELLLIYFIVYPLSTGLAFIYQHFIARAFFTTGILALVVYFVPFSSTFQVVTGCFIFCILIQRGVMYRLSDPEAAFPRTLMWTISLPSYFVSYFFYHSNRYEGWLVGSALILIINLLIITNQEHLITKERDQYGKTTMLGTIRRQNFMYLGMLMVSLFLLLRYNVVATGLVFVLKQLFKLLGQNELAQTPPEELPGPQSMDLSNIEIREPSAFALIVDKILEVIMVVIVSLAIVGLLYLLIKRLPVIGKQIEVAMKRMFNIIFNRRRAVSFVKASAYEDETSQVFHLGEWLNQRKLLFKREKTVTIRWQTLSTKKQVRYLYEQLIKKGESLGISYQVSLTAKEYLKSLPERLFDEDEWQQHLTELYNKARYSTHDVHSVAHYIKQLERND</sequence>